<dbReference type="Proteomes" id="UP000243820">
    <property type="component" value="Unassembled WGS sequence"/>
</dbReference>
<sequence>MDIEQMKDFNSEIIEEVNTYAENEKLTSLEAFTKIFLSYLADAGETRTADAEILSYKKKSDNMRINGYSFSAYFNTLTLLVCDYSRDLEINKIGKTEAEKQLKQALRFFKNCKTDYFSDAEEASNGYRAFQFIKENMSQIDTVHIILLTNKVATLNIPQDSAVDKIIIKYDVWDLDRVWQTVFTKKVAEPLVIRLKNKYDTKLPLIKVGGDNEIYDCYVGIIAGKLLASIYKDEGQKLIEKNVRSYLQAQGKVNRGIRATLSNEPEMFMAYNNGISTIAEKITIDDERSKDNMVYINELSGWQIVNGGQTTASIARALHEKTDLSNVYVQMKLTVIKNAEKFDEIISNISKYANSQNEIKMSDFSANDDYHIAMAQYSRSVYIPSEKGKAAYRWFYERARGQYAVEVNRQPTAGDKNKFKEFNDPKKKISKTVVAKCLMLWRKQPHIVAKGLETNFVEFSELIKKGEIAKPTEESYKSMIAKVILFNECDKIIAGLKFGDWKAQQNCYTIALLSEYFGDMVDDAYIWQNQRISPEVALKIEELSYKVWTHFMKPETKGVNVGQWCKKESCWILLKERYEANKL</sequence>
<evidence type="ECO:0000259" key="1">
    <source>
        <dbReference type="Pfam" id="PF10592"/>
    </source>
</evidence>
<gene>
    <name evidence="3" type="ORF">ASJ83_06195</name>
</gene>
<evidence type="ECO:0000313" key="3">
    <source>
        <dbReference type="EMBL" id="PAV09599.1"/>
    </source>
</evidence>
<evidence type="ECO:0000313" key="4">
    <source>
        <dbReference type="Proteomes" id="UP000243820"/>
    </source>
</evidence>
<dbReference type="Pfam" id="PF22879">
    <property type="entry name" value="AIPR_N"/>
    <property type="match status" value="1"/>
</dbReference>
<feature type="domain" description="Abortive infection phage resistance protein N-terminal" evidence="2">
    <location>
        <begin position="32"/>
        <end position="179"/>
    </location>
</feature>
<proteinExistence type="predicted"/>
<feature type="domain" description="Abortive phage infection protein C-terminal" evidence="1">
    <location>
        <begin position="240"/>
        <end position="554"/>
    </location>
</feature>
<evidence type="ECO:0008006" key="5">
    <source>
        <dbReference type="Google" id="ProtNLM"/>
    </source>
</evidence>
<evidence type="ECO:0000259" key="2">
    <source>
        <dbReference type="Pfam" id="PF22879"/>
    </source>
</evidence>
<keyword evidence="4" id="KW-1185">Reference proteome</keyword>
<protein>
    <recommendedName>
        <fullName evidence="5">AIPR family protein</fullName>
    </recommendedName>
</protein>
<organism evidence="3 4">
    <name type="scientific">Methanocorpusculum parvum</name>
    <dbReference type="NCBI Taxonomy" id="2193"/>
    <lineage>
        <taxon>Archaea</taxon>
        <taxon>Methanobacteriati</taxon>
        <taxon>Methanobacteriota</taxon>
        <taxon>Stenosarchaea group</taxon>
        <taxon>Methanomicrobia</taxon>
        <taxon>Methanomicrobiales</taxon>
        <taxon>Methanocorpusculaceae</taxon>
        <taxon>Methanocorpusculum</taxon>
    </lineage>
</organism>
<dbReference type="InterPro" id="IPR018891">
    <property type="entry name" value="AIPR_C"/>
</dbReference>
<accession>A0AAX0Q8D3</accession>
<dbReference type="RefSeq" id="WP_095641997.1">
    <property type="nucleotide sequence ID" value="NZ_LMVO01000010.1"/>
</dbReference>
<dbReference type="EMBL" id="LMVO01000010">
    <property type="protein sequence ID" value="PAV09599.1"/>
    <property type="molecule type" value="Genomic_DNA"/>
</dbReference>
<comment type="caution">
    <text evidence="3">The sequence shown here is derived from an EMBL/GenBank/DDBJ whole genome shotgun (WGS) entry which is preliminary data.</text>
</comment>
<dbReference type="InterPro" id="IPR055101">
    <property type="entry name" value="AIPR_N"/>
</dbReference>
<dbReference type="AlphaFoldDB" id="A0AAX0Q8D3"/>
<dbReference type="Pfam" id="PF10592">
    <property type="entry name" value="AIPR"/>
    <property type="match status" value="1"/>
</dbReference>
<reference evidence="3 4" key="1">
    <citation type="journal article" date="2017" name="BMC Genomics">
        <title>Genomic analysis of methanogenic archaea reveals a shift towards energy conservation.</title>
        <authorList>
            <person name="Gilmore S.P."/>
            <person name="Henske J.K."/>
            <person name="Sexton J.A."/>
            <person name="Solomon K.V."/>
            <person name="Seppala S."/>
            <person name="Yoo J.I."/>
            <person name="Huyett L.M."/>
            <person name="Pressman A."/>
            <person name="Cogan J.Z."/>
            <person name="Kivenson V."/>
            <person name="Peng X."/>
            <person name="Tan Y."/>
            <person name="Valentine D.L."/>
            <person name="O'Malley M.A."/>
        </authorList>
    </citation>
    <scope>NUCLEOTIDE SEQUENCE [LARGE SCALE GENOMIC DNA]</scope>
    <source>
        <strain evidence="3 4">XII</strain>
    </source>
</reference>
<name>A0AAX0Q8D3_9EURY</name>